<keyword evidence="1" id="KW-1133">Transmembrane helix</keyword>
<name>X0VNG5_9ZZZZ</name>
<dbReference type="AlphaFoldDB" id="X0VNG5"/>
<comment type="caution">
    <text evidence="2">The sequence shown here is derived from an EMBL/GenBank/DDBJ whole genome shotgun (WGS) entry which is preliminary data.</text>
</comment>
<organism evidence="2">
    <name type="scientific">marine sediment metagenome</name>
    <dbReference type="NCBI Taxonomy" id="412755"/>
    <lineage>
        <taxon>unclassified sequences</taxon>
        <taxon>metagenomes</taxon>
        <taxon>ecological metagenomes</taxon>
    </lineage>
</organism>
<feature type="transmembrane region" description="Helical" evidence="1">
    <location>
        <begin position="42"/>
        <end position="63"/>
    </location>
</feature>
<proteinExistence type="predicted"/>
<feature type="transmembrane region" description="Helical" evidence="1">
    <location>
        <begin position="16"/>
        <end position="36"/>
    </location>
</feature>
<dbReference type="EMBL" id="BARS01027889">
    <property type="protein sequence ID" value="GAG02091.1"/>
    <property type="molecule type" value="Genomic_DNA"/>
</dbReference>
<keyword evidence="1" id="KW-0812">Transmembrane</keyword>
<protein>
    <recommendedName>
        <fullName evidence="3">SxtJ</fullName>
    </recommendedName>
</protein>
<feature type="non-terminal residue" evidence="2">
    <location>
        <position position="101"/>
    </location>
</feature>
<accession>X0VNG5</accession>
<sequence length="101" mass="11112">MVLEEIRSISSSRRDLRNFGFVVGGGFFLIGLLLLWRGKAPWPGFLGAGIALPLLALTFPALLKPLQKAWMTLAVLMGWVMTRVILSILFYLVLTPLGLVA</sequence>
<dbReference type="Pfam" id="PF19588">
    <property type="entry name" value="SxtJ"/>
    <property type="match status" value="1"/>
</dbReference>
<feature type="transmembrane region" description="Helical" evidence="1">
    <location>
        <begin position="70"/>
        <end position="94"/>
    </location>
</feature>
<gene>
    <name evidence="2" type="ORF">S01H1_43766</name>
</gene>
<evidence type="ECO:0008006" key="3">
    <source>
        <dbReference type="Google" id="ProtNLM"/>
    </source>
</evidence>
<dbReference type="InterPro" id="IPR045781">
    <property type="entry name" value="SxtJ"/>
</dbReference>
<evidence type="ECO:0000256" key="1">
    <source>
        <dbReference type="SAM" id="Phobius"/>
    </source>
</evidence>
<evidence type="ECO:0000313" key="2">
    <source>
        <dbReference type="EMBL" id="GAG02091.1"/>
    </source>
</evidence>
<reference evidence="2" key="1">
    <citation type="journal article" date="2014" name="Front. Microbiol.">
        <title>High frequency of phylogenetically diverse reductive dehalogenase-homologous genes in deep subseafloor sedimentary metagenomes.</title>
        <authorList>
            <person name="Kawai M."/>
            <person name="Futagami T."/>
            <person name="Toyoda A."/>
            <person name="Takaki Y."/>
            <person name="Nishi S."/>
            <person name="Hori S."/>
            <person name="Arai W."/>
            <person name="Tsubouchi T."/>
            <person name="Morono Y."/>
            <person name="Uchiyama I."/>
            <person name="Ito T."/>
            <person name="Fujiyama A."/>
            <person name="Inagaki F."/>
            <person name="Takami H."/>
        </authorList>
    </citation>
    <scope>NUCLEOTIDE SEQUENCE</scope>
    <source>
        <strain evidence="2">Expedition CK06-06</strain>
    </source>
</reference>
<keyword evidence="1" id="KW-0472">Membrane</keyword>